<feature type="domain" description="Methyltransferase type 11" evidence="1">
    <location>
        <begin position="41"/>
        <end position="136"/>
    </location>
</feature>
<proteinExistence type="predicted"/>
<name>A0A0F9J2X8_9ZZZZ</name>
<sequence length="252" mass="29715">MNRIQYEKKHIVSRYTHAALQSPEVMILAKYRENILDKHVLDIGCGAGRTTKHLKDLCKDYTGLDYSSDMIEACKKRFEAVNFIHGDVRDMSVFKDQMFDFVLFSYNGLDSICHEDRLRGLREIHRVLRQDGLFVFSSHNKNHRDAVSRPRMAFTLVPSAQFRNLIGFVRSAYNHLRNRKQQRFNGEYSIINDRAHNYALLTYYIDKKNQISQLKETGFKTIEMYDTYGNILNIDSDDEDSAWIYYVTRRID</sequence>
<protein>
    <recommendedName>
        <fullName evidence="1">Methyltransferase type 11 domain-containing protein</fullName>
    </recommendedName>
</protein>
<dbReference type="InterPro" id="IPR013216">
    <property type="entry name" value="Methyltransf_11"/>
</dbReference>
<organism evidence="2">
    <name type="scientific">marine sediment metagenome</name>
    <dbReference type="NCBI Taxonomy" id="412755"/>
    <lineage>
        <taxon>unclassified sequences</taxon>
        <taxon>metagenomes</taxon>
        <taxon>ecological metagenomes</taxon>
    </lineage>
</organism>
<dbReference type="Gene3D" id="3.40.50.150">
    <property type="entry name" value="Vaccinia Virus protein VP39"/>
    <property type="match status" value="1"/>
</dbReference>
<reference evidence="2" key="1">
    <citation type="journal article" date="2015" name="Nature">
        <title>Complex archaea that bridge the gap between prokaryotes and eukaryotes.</title>
        <authorList>
            <person name="Spang A."/>
            <person name="Saw J.H."/>
            <person name="Jorgensen S.L."/>
            <person name="Zaremba-Niedzwiedzka K."/>
            <person name="Martijn J."/>
            <person name="Lind A.E."/>
            <person name="van Eijk R."/>
            <person name="Schleper C."/>
            <person name="Guy L."/>
            <person name="Ettema T.J."/>
        </authorList>
    </citation>
    <scope>NUCLEOTIDE SEQUENCE</scope>
</reference>
<gene>
    <name evidence="2" type="ORF">LCGC14_1506750</name>
</gene>
<dbReference type="SUPFAM" id="SSF53335">
    <property type="entry name" value="S-adenosyl-L-methionine-dependent methyltransferases"/>
    <property type="match status" value="1"/>
</dbReference>
<dbReference type="GO" id="GO:0008757">
    <property type="term" value="F:S-adenosylmethionine-dependent methyltransferase activity"/>
    <property type="evidence" value="ECO:0007669"/>
    <property type="project" value="InterPro"/>
</dbReference>
<dbReference type="InterPro" id="IPR029063">
    <property type="entry name" value="SAM-dependent_MTases_sf"/>
</dbReference>
<dbReference type="PANTHER" id="PTHR43861:SF1">
    <property type="entry name" value="TRANS-ACONITATE 2-METHYLTRANSFERASE"/>
    <property type="match status" value="1"/>
</dbReference>
<accession>A0A0F9J2X8</accession>
<comment type="caution">
    <text evidence="2">The sequence shown here is derived from an EMBL/GenBank/DDBJ whole genome shotgun (WGS) entry which is preliminary data.</text>
</comment>
<dbReference type="CDD" id="cd02440">
    <property type="entry name" value="AdoMet_MTases"/>
    <property type="match status" value="1"/>
</dbReference>
<dbReference type="Pfam" id="PF08241">
    <property type="entry name" value="Methyltransf_11"/>
    <property type="match status" value="1"/>
</dbReference>
<evidence type="ECO:0000259" key="1">
    <source>
        <dbReference type="Pfam" id="PF08241"/>
    </source>
</evidence>
<dbReference type="AlphaFoldDB" id="A0A0F9J2X8"/>
<dbReference type="PANTHER" id="PTHR43861">
    <property type="entry name" value="TRANS-ACONITATE 2-METHYLTRANSFERASE-RELATED"/>
    <property type="match status" value="1"/>
</dbReference>
<evidence type="ECO:0000313" key="2">
    <source>
        <dbReference type="EMBL" id="KKM63908.1"/>
    </source>
</evidence>
<dbReference type="EMBL" id="LAZR01011005">
    <property type="protein sequence ID" value="KKM63908.1"/>
    <property type="molecule type" value="Genomic_DNA"/>
</dbReference>